<feature type="region of interest" description="Disordered" evidence="1">
    <location>
        <begin position="242"/>
        <end position="265"/>
    </location>
</feature>
<dbReference type="Proteomes" id="UP000198822">
    <property type="component" value="Chromosome I"/>
</dbReference>
<dbReference type="Pfam" id="PF13349">
    <property type="entry name" value="DUF4097"/>
    <property type="match status" value="1"/>
</dbReference>
<organism evidence="3 4">
    <name type="scientific">Agrococcus jejuensis</name>
    <dbReference type="NCBI Taxonomy" id="399736"/>
    <lineage>
        <taxon>Bacteria</taxon>
        <taxon>Bacillati</taxon>
        <taxon>Actinomycetota</taxon>
        <taxon>Actinomycetes</taxon>
        <taxon>Micrococcales</taxon>
        <taxon>Microbacteriaceae</taxon>
        <taxon>Agrococcus</taxon>
    </lineage>
</organism>
<evidence type="ECO:0000256" key="1">
    <source>
        <dbReference type="SAM" id="MobiDB-lite"/>
    </source>
</evidence>
<feature type="domain" description="DUF4097" evidence="2">
    <location>
        <begin position="70"/>
        <end position="224"/>
    </location>
</feature>
<gene>
    <name evidence="3" type="ORF">SAMN04489720_0945</name>
</gene>
<sequence length="279" mass="28897">MDTTEHEPFDGTTPADSSAERWTVRPGDTRTITLEGVRRLKVGVIAGTVDVVGHDEPWARVEVHRVDGRDLEISLDDGALTVAHPLLRWSNLIDSLKSLGTERGRVEVSILVPRHVSLTYGQVTAQGLVSGVTAGADVSTVSGDVQLDGVTGAVQVNTVSGDVEATGLDGDVQVHAVSGEVTVSGSSRRVGIDTVSGDVLLDVHGPVDSISVNGVSSDATIRVDPDVALEVVTNTVSGRGSVAGVAMPRRGGRHSEPGAGAPARVTLNSVSGDQTVVRR</sequence>
<dbReference type="OrthoDB" id="3232569at2"/>
<name>A0A1G8BHD9_9MICO</name>
<dbReference type="AlphaFoldDB" id="A0A1G8BHD9"/>
<dbReference type="RefSeq" id="WP_092502900.1">
    <property type="nucleotide sequence ID" value="NZ_LT629695.1"/>
</dbReference>
<evidence type="ECO:0000259" key="2">
    <source>
        <dbReference type="Pfam" id="PF13349"/>
    </source>
</evidence>
<feature type="region of interest" description="Disordered" evidence="1">
    <location>
        <begin position="1"/>
        <end position="21"/>
    </location>
</feature>
<proteinExistence type="predicted"/>
<keyword evidence="4" id="KW-1185">Reference proteome</keyword>
<evidence type="ECO:0000313" key="3">
    <source>
        <dbReference type="EMBL" id="SDH32578.1"/>
    </source>
</evidence>
<dbReference type="STRING" id="399736.SAMN04489720_0945"/>
<protein>
    <submittedName>
        <fullName evidence="3">Putative adhesin</fullName>
    </submittedName>
</protein>
<dbReference type="InterPro" id="IPR025164">
    <property type="entry name" value="Toastrack_DUF4097"/>
</dbReference>
<dbReference type="EMBL" id="LT629695">
    <property type="protein sequence ID" value="SDH32578.1"/>
    <property type="molecule type" value="Genomic_DNA"/>
</dbReference>
<accession>A0A1G8BHD9</accession>
<evidence type="ECO:0000313" key="4">
    <source>
        <dbReference type="Proteomes" id="UP000198822"/>
    </source>
</evidence>
<reference evidence="4" key="1">
    <citation type="submission" date="2016-10" db="EMBL/GenBank/DDBJ databases">
        <authorList>
            <person name="Varghese N."/>
            <person name="Submissions S."/>
        </authorList>
    </citation>
    <scope>NUCLEOTIDE SEQUENCE [LARGE SCALE GENOMIC DNA]</scope>
    <source>
        <strain evidence="4">DSM 22002</strain>
    </source>
</reference>